<proteinExistence type="predicted"/>
<dbReference type="GO" id="GO:0016787">
    <property type="term" value="F:hydrolase activity"/>
    <property type="evidence" value="ECO:0007669"/>
    <property type="project" value="InterPro"/>
</dbReference>
<evidence type="ECO:0000259" key="2">
    <source>
        <dbReference type="Pfam" id="PF06439"/>
    </source>
</evidence>
<reference evidence="3" key="1">
    <citation type="submission" date="2021-01" db="EMBL/GenBank/DDBJ databases">
        <title>Modified the classification status of verrucomicrobia.</title>
        <authorList>
            <person name="Feng X."/>
        </authorList>
    </citation>
    <scope>NUCLEOTIDE SEQUENCE</scope>
    <source>
        <strain evidence="3">JCM 18052</strain>
    </source>
</reference>
<dbReference type="InterPro" id="IPR010496">
    <property type="entry name" value="AL/BT2_dom"/>
</dbReference>
<feature type="signal peptide" evidence="1">
    <location>
        <begin position="1"/>
        <end position="19"/>
    </location>
</feature>
<accession>A0A934R2F9</accession>
<evidence type="ECO:0000313" key="3">
    <source>
        <dbReference type="EMBL" id="MBK1815056.1"/>
    </source>
</evidence>
<evidence type="ECO:0000256" key="1">
    <source>
        <dbReference type="SAM" id="SignalP"/>
    </source>
</evidence>
<sequence>MKNLIVPLAAIYCTANAFAAEAPSARPLFNGKDLAGWSGSGYVVEDGAIVCTPEGKNLVSAETFANYILEFDFKLPPGGNNGLGIHYPGSGDGAYSGMELQILDNSDPKYKDLKDYQFHGSLYTLAPAKKSGLKPVGEWNHQKVTVSGSGLTVELNGEIILRTNLDDLSARNPKHEGVKRRSGHIALLGHGDKVAFKNIQIAETAPAAYVEGVMAAGFTRLANGKNLDGWKHGNSPDWVVTNGIIKHNGNKDAPDLWTEKEYADCSIVFDWRWSGTGPLMQRPILLPDGTAKLDSQGKPETIEVQELDSGIYLRGSTKSQVNLWNWPVGSGEVYGYRTDASVSPEVRAGVTPKVKADRPLGEWNRTMVTIKGDRLTVSLNGRVVIDNAQLPGVPAKGFLGLQHHGGAIDFANLWVKEL</sequence>
<name>A0A934R2F9_9BACT</name>
<dbReference type="RefSeq" id="WP_200350002.1">
    <property type="nucleotide sequence ID" value="NZ_BAABHZ010000010.1"/>
</dbReference>
<feature type="chain" id="PRO_5037323355" evidence="1">
    <location>
        <begin position="20"/>
        <end position="418"/>
    </location>
</feature>
<keyword evidence="1" id="KW-0732">Signal</keyword>
<dbReference type="Pfam" id="PF06439">
    <property type="entry name" value="3keto-disac_hyd"/>
    <property type="match status" value="2"/>
</dbReference>
<comment type="caution">
    <text evidence="3">The sequence shown here is derived from an EMBL/GenBank/DDBJ whole genome shotgun (WGS) entry which is preliminary data.</text>
</comment>
<organism evidence="3 4">
    <name type="scientific">Luteolibacter yonseiensis</name>
    <dbReference type="NCBI Taxonomy" id="1144680"/>
    <lineage>
        <taxon>Bacteria</taxon>
        <taxon>Pseudomonadati</taxon>
        <taxon>Verrucomicrobiota</taxon>
        <taxon>Verrucomicrobiia</taxon>
        <taxon>Verrucomicrobiales</taxon>
        <taxon>Verrucomicrobiaceae</taxon>
        <taxon>Luteolibacter</taxon>
    </lineage>
</organism>
<feature type="domain" description="3-keto-alpha-glucoside-1,2-lyase/3-keto-2-hydroxy-glucal hydratase" evidence="2">
    <location>
        <begin position="217"/>
        <end position="416"/>
    </location>
</feature>
<feature type="domain" description="3-keto-alpha-glucoside-1,2-lyase/3-keto-2-hydroxy-glucal hydratase" evidence="2">
    <location>
        <begin position="25"/>
        <end position="201"/>
    </location>
</feature>
<dbReference type="AlphaFoldDB" id="A0A934R2F9"/>
<keyword evidence="4" id="KW-1185">Reference proteome</keyword>
<dbReference type="EMBL" id="JAENIK010000004">
    <property type="protein sequence ID" value="MBK1815056.1"/>
    <property type="molecule type" value="Genomic_DNA"/>
</dbReference>
<dbReference type="Proteomes" id="UP000600139">
    <property type="component" value="Unassembled WGS sequence"/>
</dbReference>
<gene>
    <name evidence="3" type="ORF">JIN84_05480</name>
</gene>
<evidence type="ECO:0000313" key="4">
    <source>
        <dbReference type="Proteomes" id="UP000600139"/>
    </source>
</evidence>
<dbReference type="Gene3D" id="2.60.120.560">
    <property type="entry name" value="Exo-inulinase, domain 1"/>
    <property type="match status" value="2"/>
</dbReference>
<protein>
    <submittedName>
        <fullName evidence="3">DUF1080 domain-containing protein</fullName>
    </submittedName>
</protein>